<protein>
    <submittedName>
        <fullName evidence="1">Uncharacterized protein</fullName>
    </submittedName>
</protein>
<name>A0A6A6ZKI6_9PLEO</name>
<organism evidence="1 2">
    <name type="scientific">Ophiobolus disseminans</name>
    <dbReference type="NCBI Taxonomy" id="1469910"/>
    <lineage>
        <taxon>Eukaryota</taxon>
        <taxon>Fungi</taxon>
        <taxon>Dikarya</taxon>
        <taxon>Ascomycota</taxon>
        <taxon>Pezizomycotina</taxon>
        <taxon>Dothideomycetes</taxon>
        <taxon>Pleosporomycetidae</taxon>
        <taxon>Pleosporales</taxon>
        <taxon>Pleosporineae</taxon>
        <taxon>Phaeosphaeriaceae</taxon>
        <taxon>Ophiobolus</taxon>
    </lineage>
</organism>
<evidence type="ECO:0000313" key="1">
    <source>
        <dbReference type="EMBL" id="KAF2820765.1"/>
    </source>
</evidence>
<reference evidence="1" key="1">
    <citation type="journal article" date="2020" name="Stud. Mycol.">
        <title>101 Dothideomycetes genomes: a test case for predicting lifestyles and emergence of pathogens.</title>
        <authorList>
            <person name="Haridas S."/>
            <person name="Albert R."/>
            <person name="Binder M."/>
            <person name="Bloem J."/>
            <person name="Labutti K."/>
            <person name="Salamov A."/>
            <person name="Andreopoulos B."/>
            <person name="Baker S."/>
            <person name="Barry K."/>
            <person name="Bills G."/>
            <person name="Bluhm B."/>
            <person name="Cannon C."/>
            <person name="Castanera R."/>
            <person name="Culley D."/>
            <person name="Daum C."/>
            <person name="Ezra D."/>
            <person name="Gonzalez J."/>
            <person name="Henrissat B."/>
            <person name="Kuo A."/>
            <person name="Liang C."/>
            <person name="Lipzen A."/>
            <person name="Lutzoni F."/>
            <person name="Magnuson J."/>
            <person name="Mondo S."/>
            <person name="Nolan M."/>
            <person name="Ohm R."/>
            <person name="Pangilinan J."/>
            <person name="Park H.-J."/>
            <person name="Ramirez L."/>
            <person name="Alfaro M."/>
            <person name="Sun H."/>
            <person name="Tritt A."/>
            <person name="Yoshinaga Y."/>
            <person name="Zwiers L.-H."/>
            <person name="Turgeon B."/>
            <person name="Goodwin S."/>
            <person name="Spatafora J."/>
            <person name="Crous P."/>
            <person name="Grigoriev I."/>
        </authorList>
    </citation>
    <scope>NUCLEOTIDE SEQUENCE</scope>
    <source>
        <strain evidence="1">CBS 113818</strain>
    </source>
</reference>
<dbReference type="AlphaFoldDB" id="A0A6A6ZKI6"/>
<dbReference type="OrthoDB" id="3779635at2759"/>
<dbReference type="Proteomes" id="UP000799424">
    <property type="component" value="Unassembled WGS sequence"/>
</dbReference>
<keyword evidence="2" id="KW-1185">Reference proteome</keyword>
<sequence length="115" mass="13288">MIRTWCKEDEKYDDDVKKGRKPMGSALQFFGAFRYGHKGPCHVYYHETQEEIEEGEKALVWENQVTKAQSNSAQMSARKALQVLNEADVNFRHSTRKLQHVKKMTITVVSVQEVG</sequence>
<proteinExistence type="predicted"/>
<accession>A0A6A6ZKI6</accession>
<dbReference type="EMBL" id="MU006239">
    <property type="protein sequence ID" value="KAF2820765.1"/>
    <property type="molecule type" value="Genomic_DNA"/>
</dbReference>
<gene>
    <name evidence="1" type="ORF">CC86DRAFT_386818</name>
</gene>
<evidence type="ECO:0000313" key="2">
    <source>
        <dbReference type="Proteomes" id="UP000799424"/>
    </source>
</evidence>